<feature type="active site" description="Proton donor/acceptor" evidence="16">
    <location>
        <position position="161"/>
    </location>
</feature>
<dbReference type="PANTHER" id="PTHR10896">
    <property type="entry name" value="GALACTOSYLGALACTOSYLXYLOSYLPROTEIN 3-BETA-GLUCURONOSYLTRANSFERASE BETA-1,3-GLUCURONYLTRANSFERASE"/>
    <property type="match status" value="1"/>
</dbReference>
<evidence type="ECO:0000256" key="16">
    <source>
        <dbReference type="PIRSR" id="PIRSR605027-1"/>
    </source>
</evidence>
<sequence>MNVANVVWIVSEDAAAPTPQVLQYLNESSLQSVYLKARMPEKYQSVKNKPRGVANRLAGLQWIRDNAKDGVFYFADDDNTYDVRLFEEMRWTKGVSMFPVGLVTKLAVSTPIVKNGGVVGFYDGWIAKRKFPIDMAGFAVNVQYLLERPKATMPYKVGYEEDGFMISLGIKPKDIEPLALNCTKFDVYSKNWVNEKPTLVT</sequence>
<dbReference type="EC" id="2.4.1.135" evidence="5 19"/>
<comment type="pathway">
    <text evidence="3 19">Protein modification; protein glycosylation.</text>
</comment>
<comment type="catalytic activity">
    <reaction evidence="15 19">
        <text>3-O-(beta-D-galactosyl-(1-&gt;3)-beta-D-galactosyl-(1-&gt;4)-beta-D-xylosyl)-L-seryl-[protein] + UDP-alpha-D-glucuronate = 3-O-(beta-D-GlcA-(1-&gt;3)-beta-D-Gal-(1-&gt;3)-beta-D-Gal-(1-&gt;4)-beta-D-Xyl)-L-seryl-[protein] + UDP + H(+)</text>
        <dbReference type="Rhea" id="RHEA:24168"/>
        <dbReference type="Rhea" id="RHEA-COMP:12571"/>
        <dbReference type="Rhea" id="RHEA-COMP:12573"/>
        <dbReference type="ChEBI" id="CHEBI:15378"/>
        <dbReference type="ChEBI" id="CHEBI:58052"/>
        <dbReference type="ChEBI" id="CHEBI:58223"/>
        <dbReference type="ChEBI" id="CHEBI:132090"/>
        <dbReference type="ChEBI" id="CHEBI:132093"/>
        <dbReference type="EC" id="2.4.1.135"/>
    </reaction>
</comment>
<dbReference type="GO" id="GO:0000139">
    <property type="term" value="C:Golgi membrane"/>
    <property type="evidence" value="ECO:0007669"/>
    <property type="project" value="UniProtKB-SubCell"/>
</dbReference>
<dbReference type="InterPro" id="IPR005027">
    <property type="entry name" value="Glyco_trans_43"/>
</dbReference>
<evidence type="ECO:0000256" key="15">
    <source>
        <dbReference type="ARBA" id="ARBA00047979"/>
    </source>
</evidence>
<evidence type="ECO:0000313" key="21">
    <source>
        <dbReference type="Proteomes" id="UP001497623"/>
    </source>
</evidence>
<proteinExistence type="inferred from homology"/>
<evidence type="ECO:0000256" key="1">
    <source>
        <dbReference type="ARBA" id="ARBA00001936"/>
    </source>
</evidence>
<dbReference type="SUPFAM" id="SSF53448">
    <property type="entry name" value="Nucleotide-diphospho-sugar transferases"/>
    <property type="match status" value="1"/>
</dbReference>
<dbReference type="GO" id="GO:0005975">
    <property type="term" value="P:carbohydrate metabolic process"/>
    <property type="evidence" value="ECO:0007669"/>
    <property type="project" value="TreeGrafter"/>
</dbReference>
<keyword evidence="8 17" id="KW-0479">Metal-binding</keyword>
<evidence type="ECO:0000256" key="17">
    <source>
        <dbReference type="PIRSR" id="PIRSR605027-3"/>
    </source>
</evidence>
<name>A0AAV2RZ42_MEGNR</name>
<evidence type="ECO:0000256" key="11">
    <source>
        <dbReference type="ARBA" id="ARBA00023034"/>
    </source>
</evidence>
<evidence type="ECO:0000256" key="13">
    <source>
        <dbReference type="ARBA" id="ARBA00023180"/>
    </source>
</evidence>
<evidence type="ECO:0000256" key="18">
    <source>
        <dbReference type="PIRSR" id="PIRSR605027-6"/>
    </source>
</evidence>
<feature type="non-terminal residue" evidence="20">
    <location>
        <position position="201"/>
    </location>
</feature>
<dbReference type="PANTHER" id="PTHR10896:SF50">
    <property type="entry name" value="GALACTOSYLGALACTOSYLXYLOSYLPROTEIN 3-BETA-GLUCURONOSYLTRANSFERASE P"/>
    <property type="match status" value="1"/>
</dbReference>
<comment type="subcellular location">
    <subcellularLocation>
        <location evidence="2 19">Golgi apparatus membrane</location>
        <topology evidence="2 19">Single-pass type II membrane protein</topology>
    </subcellularLocation>
</comment>
<evidence type="ECO:0000256" key="7">
    <source>
        <dbReference type="ARBA" id="ARBA00022692"/>
    </source>
</evidence>
<dbReference type="FunFam" id="3.90.550.10:FF:000044">
    <property type="entry name" value="Galactosylgalactosylxylosylprotein 3-beta-glucuronosyltransferase"/>
    <property type="match status" value="1"/>
</dbReference>
<keyword evidence="14 17" id="KW-0464">Manganese</keyword>
<evidence type="ECO:0000256" key="10">
    <source>
        <dbReference type="ARBA" id="ARBA00022989"/>
    </source>
</evidence>
<dbReference type="GO" id="GO:0046872">
    <property type="term" value="F:metal ion binding"/>
    <property type="evidence" value="ECO:0007669"/>
    <property type="project" value="UniProtKB-KW"/>
</dbReference>
<keyword evidence="21" id="KW-1185">Reference proteome</keyword>
<dbReference type="Gene3D" id="3.90.550.10">
    <property type="entry name" value="Spore Coat Polysaccharide Biosynthesis Protein SpsA, Chain A"/>
    <property type="match status" value="1"/>
</dbReference>
<evidence type="ECO:0000256" key="14">
    <source>
        <dbReference type="ARBA" id="ARBA00023211"/>
    </source>
</evidence>
<evidence type="ECO:0000313" key="20">
    <source>
        <dbReference type="EMBL" id="CAL4147697.1"/>
    </source>
</evidence>
<keyword evidence="6 19" id="KW-0808">Transferase</keyword>
<keyword evidence="13 18" id="KW-0325">Glycoprotein</keyword>
<keyword evidence="12" id="KW-0472">Membrane</keyword>
<protein>
    <recommendedName>
        <fullName evidence="5 19">Galactosylgalactosylxylosylprotein 3-beta-glucuronosyltransferase</fullName>
        <ecNumber evidence="5 19">2.4.1.135</ecNumber>
    </recommendedName>
</protein>
<feature type="binding site" evidence="17">
    <location>
        <position position="78"/>
    </location>
    <ligand>
        <name>Mn(2+)</name>
        <dbReference type="ChEBI" id="CHEBI:29035"/>
    </ligand>
</feature>
<organism evidence="20 21">
    <name type="scientific">Meganyctiphanes norvegica</name>
    <name type="common">Northern krill</name>
    <name type="synonym">Thysanopoda norvegica</name>
    <dbReference type="NCBI Taxonomy" id="48144"/>
    <lineage>
        <taxon>Eukaryota</taxon>
        <taxon>Metazoa</taxon>
        <taxon>Ecdysozoa</taxon>
        <taxon>Arthropoda</taxon>
        <taxon>Crustacea</taxon>
        <taxon>Multicrustacea</taxon>
        <taxon>Malacostraca</taxon>
        <taxon>Eumalacostraca</taxon>
        <taxon>Eucarida</taxon>
        <taxon>Euphausiacea</taxon>
        <taxon>Euphausiidae</taxon>
        <taxon>Meganyctiphanes</taxon>
    </lineage>
</organism>
<feature type="glycosylation site" description="N-linked (GlcNAc...) asparagine" evidence="18">
    <location>
        <position position="181"/>
    </location>
</feature>
<evidence type="ECO:0000256" key="19">
    <source>
        <dbReference type="RuleBase" id="RU363127"/>
    </source>
</evidence>
<evidence type="ECO:0000256" key="8">
    <source>
        <dbReference type="ARBA" id="ARBA00022723"/>
    </source>
</evidence>
<keyword evidence="7" id="KW-0812">Transmembrane</keyword>
<reference evidence="20 21" key="1">
    <citation type="submission" date="2024-05" db="EMBL/GenBank/DDBJ databases">
        <authorList>
            <person name="Wallberg A."/>
        </authorList>
    </citation>
    <scope>NUCLEOTIDE SEQUENCE [LARGE SCALE GENOMIC DNA]</scope>
</reference>
<dbReference type="InterPro" id="IPR029044">
    <property type="entry name" value="Nucleotide-diphossugar_trans"/>
</dbReference>
<gene>
    <name evidence="20" type="ORF">MNOR_LOCUS30105</name>
</gene>
<evidence type="ECO:0000256" key="6">
    <source>
        <dbReference type="ARBA" id="ARBA00022679"/>
    </source>
</evidence>
<dbReference type="AlphaFoldDB" id="A0AAV2RZ42"/>
<comment type="similarity">
    <text evidence="4 19">Belongs to the glycosyltransferase 43 family.</text>
</comment>
<accession>A0AAV2RZ42</accession>
<dbReference type="EMBL" id="CAXKWB010036196">
    <property type="protein sequence ID" value="CAL4147697.1"/>
    <property type="molecule type" value="Genomic_DNA"/>
</dbReference>
<comment type="caution">
    <text evidence="20">The sequence shown here is derived from an EMBL/GenBank/DDBJ whole genome shotgun (WGS) entry which is preliminary data.</text>
</comment>
<dbReference type="Pfam" id="PF03360">
    <property type="entry name" value="Glyco_transf_43"/>
    <property type="match status" value="1"/>
</dbReference>
<comment type="cofactor">
    <cofactor evidence="1 17 19">
        <name>Mn(2+)</name>
        <dbReference type="ChEBI" id="CHEBI:29035"/>
    </cofactor>
</comment>
<evidence type="ECO:0000256" key="9">
    <source>
        <dbReference type="ARBA" id="ARBA00022968"/>
    </source>
</evidence>
<dbReference type="GO" id="GO:0050650">
    <property type="term" value="P:chondroitin sulfate proteoglycan biosynthetic process"/>
    <property type="evidence" value="ECO:0007669"/>
    <property type="project" value="TreeGrafter"/>
</dbReference>
<keyword evidence="9 19" id="KW-0735">Signal-anchor</keyword>
<evidence type="ECO:0000256" key="2">
    <source>
        <dbReference type="ARBA" id="ARBA00004323"/>
    </source>
</evidence>
<evidence type="ECO:0000256" key="3">
    <source>
        <dbReference type="ARBA" id="ARBA00004922"/>
    </source>
</evidence>
<dbReference type="Proteomes" id="UP001497623">
    <property type="component" value="Unassembled WGS sequence"/>
</dbReference>
<evidence type="ECO:0000256" key="4">
    <source>
        <dbReference type="ARBA" id="ARBA00007706"/>
    </source>
</evidence>
<evidence type="ECO:0000256" key="12">
    <source>
        <dbReference type="ARBA" id="ARBA00023136"/>
    </source>
</evidence>
<keyword evidence="10" id="KW-1133">Transmembrane helix</keyword>
<dbReference type="GO" id="GO:0015018">
    <property type="term" value="F:galactosylgalactosylxylosylprotein 3-beta-glucuronosyltransferase activity"/>
    <property type="evidence" value="ECO:0007669"/>
    <property type="project" value="UniProtKB-UniRule"/>
</dbReference>
<keyword evidence="11 19" id="KW-0333">Golgi apparatus</keyword>
<evidence type="ECO:0000256" key="5">
    <source>
        <dbReference type="ARBA" id="ARBA00012641"/>
    </source>
</evidence>